<sequence length="70" mass="8074">MVVSELYEMEVIKRLAMFGLSEYDISHPIPPKYSKLIANLKKEMAGSRSFFLMKKPSMKNYVVCSPGRWA</sequence>
<dbReference type="EMBL" id="CBXF010000130">
    <property type="protein sequence ID" value="CDL85229.1"/>
    <property type="molecule type" value="Genomic_DNA"/>
</dbReference>
<comment type="caution">
    <text evidence="1">The sequence shown here is derived from an EMBL/GenBank/DDBJ whole genome shotgun (WGS) entry which is preliminary data.</text>
</comment>
<protein>
    <submittedName>
        <fullName evidence="1">Uncharacterized protein</fullName>
    </submittedName>
</protein>
<dbReference type="STRING" id="1427518.XSR1_680004"/>
<dbReference type="AlphaFoldDB" id="W1J3D3"/>
<dbReference type="Proteomes" id="UP000019202">
    <property type="component" value="Unassembled WGS sequence"/>
</dbReference>
<evidence type="ECO:0000313" key="1">
    <source>
        <dbReference type="EMBL" id="CDL85229.1"/>
    </source>
</evidence>
<reference evidence="1" key="1">
    <citation type="submission" date="2013-11" db="EMBL/GenBank/DDBJ databases">
        <title>Draft genome sequence and annotation of the entomopathogenic bacteria, Xenorhabdus cabanillasi strain JM26 and Xenorhabdus szentirmai strain DSM 16338.</title>
        <authorList>
            <person name="Gualtieri M."/>
            <person name="Ogier J.C."/>
            <person name="Pages S."/>
            <person name="Givaudan A."/>
            <person name="Gaudriault S."/>
        </authorList>
    </citation>
    <scope>NUCLEOTIDE SEQUENCE [LARGE SCALE GENOMIC DNA]</scope>
    <source>
        <strain evidence="1">DSM 16338</strain>
    </source>
</reference>
<keyword evidence="2" id="KW-1185">Reference proteome</keyword>
<evidence type="ECO:0000313" key="2">
    <source>
        <dbReference type="Proteomes" id="UP000019202"/>
    </source>
</evidence>
<organism evidence="1 2">
    <name type="scientific">Xenorhabdus szentirmaii DSM 16338</name>
    <dbReference type="NCBI Taxonomy" id="1427518"/>
    <lineage>
        <taxon>Bacteria</taxon>
        <taxon>Pseudomonadati</taxon>
        <taxon>Pseudomonadota</taxon>
        <taxon>Gammaproteobacteria</taxon>
        <taxon>Enterobacterales</taxon>
        <taxon>Morganellaceae</taxon>
        <taxon>Xenorhabdus</taxon>
    </lineage>
</organism>
<accession>W1J3D3</accession>
<gene>
    <name evidence="1" type="ORF">XSR1_680004</name>
</gene>
<proteinExistence type="predicted"/>
<name>W1J3D3_9GAMM</name>